<dbReference type="GO" id="GO:0016791">
    <property type="term" value="F:phosphatase activity"/>
    <property type="evidence" value="ECO:0007669"/>
    <property type="project" value="TreeGrafter"/>
</dbReference>
<sequence>MRYLVISDIHSNEEAFGAVLDHACEKGWDSILCLGDLTGYNPNPNDIVDRIRTLDSEHLVSGVILGNHDQVVAGHVDPDNFNSKARQVALWQRSRISEMNRDYLSALGSAKRVGDSILIVHGSPADPDEYLTLLYQAAMSFRNLMELEVEICLNGHTHVPCVFTLNGDLVEKFTISGNHTEISLEPNRRYIINPGSVGQPRDGNPMASYGILDTSQKTFTFCRVEYDWRITREKILREGLPSELGERLGYGF</sequence>
<evidence type="ECO:0000259" key="2">
    <source>
        <dbReference type="Pfam" id="PF12850"/>
    </source>
</evidence>
<dbReference type="InterPro" id="IPR024654">
    <property type="entry name" value="Calcineurin-like_PHP_lpxH"/>
</dbReference>
<dbReference type="AlphaFoldDB" id="A0A2N1PRI0"/>
<evidence type="ECO:0000313" key="3">
    <source>
        <dbReference type="EMBL" id="PKK90953.1"/>
    </source>
</evidence>
<dbReference type="CDD" id="cd00838">
    <property type="entry name" value="MPP_superfamily"/>
    <property type="match status" value="1"/>
</dbReference>
<reference evidence="3 4" key="1">
    <citation type="journal article" date="2017" name="ISME J.">
        <title>Potential for microbial H2 and metal transformations associated with novel bacteria and archaea in deep terrestrial subsurface sediments.</title>
        <authorList>
            <person name="Hernsdorf A.W."/>
            <person name="Amano Y."/>
            <person name="Miyakawa K."/>
            <person name="Ise K."/>
            <person name="Suzuki Y."/>
            <person name="Anantharaman K."/>
            <person name="Probst A."/>
            <person name="Burstein D."/>
            <person name="Thomas B.C."/>
            <person name="Banfield J.F."/>
        </authorList>
    </citation>
    <scope>NUCLEOTIDE SEQUENCE [LARGE SCALE GENOMIC DNA]</scope>
    <source>
        <strain evidence="3">HGW-Wallbacteria-1</strain>
    </source>
</reference>
<dbReference type="InterPro" id="IPR050126">
    <property type="entry name" value="Ap4A_hydrolase"/>
</dbReference>
<comment type="similarity">
    <text evidence="1">Belongs to the metallophosphoesterase superfamily. YfcE family.</text>
</comment>
<gene>
    <name evidence="3" type="ORF">CVV64_04065</name>
</gene>
<proteinExistence type="inferred from homology"/>
<dbReference type="PANTHER" id="PTHR42850:SF2">
    <property type="entry name" value="BLL5683 PROTEIN"/>
    <property type="match status" value="1"/>
</dbReference>
<dbReference type="EMBL" id="PGXC01000003">
    <property type="protein sequence ID" value="PKK90953.1"/>
    <property type="molecule type" value="Genomic_DNA"/>
</dbReference>
<evidence type="ECO:0000256" key="1">
    <source>
        <dbReference type="ARBA" id="ARBA00008950"/>
    </source>
</evidence>
<dbReference type="PANTHER" id="PTHR42850">
    <property type="entry name" value="METALLOPHOSPHOESTERASE"/>
    <property type="match status" value="1"/>
</dbReference>
<dbReference type="Gene3D" id="3.60.21.10">
    <property type="match status" value="1"/>
</dbReference>
<evidence type="ECO:0000313" key="4">
    <source>
        <dbReference type="Proteomes" id="UP000233256"/>
    </source>
</evidence>
<dbReference type="SUPFAM" id="SSF56300">
    <property type="entry name" value="Metallo-dependent phosphatases"/>
    <property type="match status" value="1"/>
</dbReference>
<dbReference type="Proteomes" id="UP000233256">
    <property type="component" value="Unassembled WGS sequence"/>
</dbReference>
<name>A0A2N1PRI0_9BACT</name>
<feature type="domain" description="Calcineurin-like phosphoesterase" evidence="2">
    <location>
        <begin position="1"/>
        <end position="216"/>
    </location>
</feature>
<dbReference type="InterPro" id="IPR029052">
    <property type="entry name" value="Metallo-depent_PP-like"/>
</dbReference>
<protein>
    <submittedName>
        <fullName evidence="3">Metallophosphoesterase</fullName>
    </submittedName>
</protein>
<accession>A0A2N1PRI0</accession>
<dbReference type="Pfam" id="PF12850">
    <property type="entry name" value="Metallophos_2"/>
    <property type="match status" value="1"/>
</dbReference>
<dbReference type="InterPro" id="IPR011152">
    <property type="entry name" value="Pesterase_MJ0912"/>
</dbReference>
<organism evidence="3 4">
    <name type="scientific">Candidatus Wallbacteria bacterium HGW-Wallbacteria-1</name>
    <dbReference type="NCBI Taxonomy" id="2013854"/>
    <lineage>
        <taxon>Bacteria</taxon>
        <taxon>Candidatus Walliibacteriota</taxon>
    </lineage>
</organism>
<comment type="caution">
    <text evidence="3">The sequence shown here is derived from an EMBL/GenBank/DDBJ whole genome shotgun (WGS) entry which is preliminary data.</text>
</comment>
<dbReference type="PIRSF" id="PIRSF000883">
    <property type="entry name" value="Pesterase_MJ0912"/>
    <property type="match status" value="1"/>
</dbReference>
<dbReference type="GO" id="GO:0005737">
    <property type="term" value="C:cytoplasm"/>
    <property type="evidence" value="ECO:0007669"/>
    <property type="project" value="TreeGrafter"/>
</dbReference>